<protein>
    <recommendedName>
        <fullName evidence="2">RNase H type-1 domain-containing protein</fullName>
    </recommendedName>
</protein>
<evidence type="ECO:0000313" key="4">
    <source>
        <dbReference type="Proteomes" id="UP001630127"/>
    </source>
</evidence>
<proteinExistence type="predicted"/>
<feature type="domain" description="RNase H type-1" evidence="2">
    <location>
        <begin position="76"/>
        <end position="143"/>
    </location>
</feature>
<comment type="caution">
    <text evidence="3">The sequence shown here is derived from an EMBL/GenBank/DDBJ whole genome shotgun (WGS) entry which is preliminary data.</text>
</comment>
<gene>
    <name evidence="3" type="ORF">ACH5RR_001113</name>
</gene>
<name>A0ABD3B3N8_9GENT</name>
<dbReference type="EMBL" id="JBJUIK010000001">
    <property type="protein sequence ID" value="KAL3537747.1"/>
    <property type="molecule type" value="Genomic_DNA"/>
</dbReference>
<reference evidence="3 4" key="1">
    <citation type="submission" date="2024-11" db="EMBL/GenBank/DDBJ databases">
        <title>A near-complete genome assembly of Cinchona calisaya.</title>
        <authorList>
            <person name="Lian D.C."/>
            <person name="Zhao X.W."/>
            <person name="Wei L."/>
        </authorList>
    </citation>
    <scope>NUCLEOTIDE SEQUENCE [LARGE SCALE GENOMIC DNA]</scope>
    <source>
        <tissue evidence="3">Nenye</tissue>
    </source>
</reference>
<accession>A0ABD3B3N8</accession>
<keyword evidence="4" id="KW-1185">Reference proteome</keyword>
<dbReference type="Proteomes" id="UP001630127">
    <property type="component" value="Unassembled WGS sequence"/>
</dbReference>
<keyword evidence="1" id="KW-0472">Membrane</keyword>
<sequence length="181" mass="20217">MILRAVIPIGHNNERAIPNDALEHDLGILRIQVHSIHQKLNAWWLSILSTLDGQLVAILPLVICWQLWCACAFILFMVKDHGCMDVLIELDSQVLCHMILCGRSYSCCFGALIRKARALLAQVCFGFVHIYRETNLAADFAAKLDNGSLNFLLIFNLASAPWHLLGFVPLDAAQTPSIRLV</sequence>
<dbReference type="InterPro" id="IPR002156">
    <property type="entry name" value="RNaseH_domain"/>
</dbReference>
<evidence type="ECO:0000256" key="1">
    <source>
        <dbReference type="SAM" id="Phobius"/>
    </source>
</evidence>
<keyword evidence="1" id="KW-0812">Transmembrane</keyword>
<evidence type="ECO:0000259" key="2">
    <source>
        <dbReference type="Pfam" id="PF13456"/>
    </source>
</evidence>
<dbReference type="Pfam" id="PF13456">
    <property type="entry name" value="RVT_3"/>
    <property type="match status" value="1"/>
</dbReference>
<feature type="transmembrane region" description="Helical" evidence="1">
    <location>
        <begin position="55"/>
        <end position="78"/>
    </location>
</feature>
<organism evidence="3 4">
    <name type="scientific">Cinchona calisaya</name>
    <dbReference type="NCBI Taxonomy" id="153742"/>
    <lineage>
        <taxon>Eukaryota</taxon>
        <taxon>Viridiplantae</taxon>
        <taxon>Streptophyta</taxon>
        <taxon>Embryophyta</taxon>
        <taxon>Tracheophyta</taxon>
        <taxon>Spermatophyta</taxon>
        <taxon>Magnoliopsida</taxon>
        <taxon>eudicotyledons</taxon>
        <taxon>Gunneridae</taxon>
        <taxon>Pentapetalae</taxon>
        <taxon>asterids</taxon>
        <taxon>lamiids</taxon>
        <taxon>Gentianales</taxon>
        <taxon>Rubiaceae</taxon>
        <taxon>Cinchonoideae</taxon>
        <taxon>Cinchoneae</taxon>
        <taxon>Cinchona</taxon>
    </lineage>
</organism>
<dbReference type="AlphaFoldDB" id="A0ABD3B3N8"/>
<keyword evidence="1" id="KW-1133">Transmembrane helix</keyword>
<evidence type="ECO:0000313" key="3">
    <source>
        <dbReference type="EMBL" id="KAL3537747.1"/>
    </source>
</evidence>